<dbReference type="GO" id="GO:0051301">
    <property type="term" value="P:cell division"/>
    <property type="evidence" value="ECO:0007669"/>
    <property type="project" value="UniProtKB-KW"/>
</dbReference>
<evidence type="ECO:0000256" key="3">
    <source>
        <dbReference type="ARBA" id="ARBA00022737"/>
    </source>
</evidence>
<name>A0A1G1XA80_9BACT</name>
<evidence type="ECO:0000313" key="10">
    <source>
        <dbReference type="Proteomes" id="UP000177941"/>
    </source>
</evidence>
<keyword evidence="9" id="KW-0132">Cell division</keyword>
<evidence type="ECO:0000256" key="6">
    <source>
        <dbReference type="ARBA" id="ARBA00023163"/>
    </source>
</evidence>
<evidence type="ECO:0000256" key="2">
    <source>
        <dbReference type="ARBA" id="ARBA00022490"/>
    </source>
</evidence>
<dbReference type="InterPro" id="IPR038619">
    <property type="entry name" value="MraZ_sf"/>
</dbReference>
<evidence type="ECO:0000256" key="7">
    <source>
        <dbReference type="HAMAP-Rule" id="MF_01008"/>
    </source>
</evidence>
<keyword evidence="2 7" id="KW-0963">Cytoplasm</keyword>
<dbReference type="AlphaFoldDB" id="A0A1G1XA80"/>
<keyword evidence="4 7" id="KW-0805">Transcription regulation</keyword>
<evidence type="ECO:0000313" key="9">
    <source>
        <dbReference type="EMBL" id="OGY36919.1"/>
    </source>
</evidence>
<dbReference type="Gene3D" id="3.40.1550.20">
    <property type="entry name" value="Transcriptional regulator MraZ domain"/>
    <property type="match status" value="1"/>
</dbReference>
<evidence type="ECO:0000256" key="5">
    <source>
        <dbReference type="ARBA" id="ARBA00023125"/>
    </source>
</evidence>
<dbReference type="Pfam" id="PF02381">
    <property type="entry name" value="MraZ"/>
    <property type="match status" value="2"/>
</dbReference>
<protein>
    <recommendedName>
        <fullName evidence="1 7">Transcriptional regulator MraZ</fullName>
    </recommendedName>
</protein>
<feature type="domain" description="SpoVT-AbrB" evidence="8">
    <location>
        <begin position="5"/>
        <end position="47"/>
    </location>
</feature>
<dbReference type="InterPro" id="IPR037914">
    <property type="entry name" value="SpoVT-AbrB_sf"/>
</dbReference>
<proteinExistence type="inferred from homology"/>
<dbReference type="GO" id="GO:0003700">
    <property type="term" value="F:DNA-binding transcription factor activity"/>
    <property type="evidence" value="ECO:0007669"/>
    <property type="project" value="UniProtKB-UniRule"/>
</dbReference>
<dbReference type="GO" id="GO:0000976">
    <property type="term" value="F:transcription cis-regulatory region binding"/>
    <property type="evidence" value="ECO:0007669"/>
    <property type="project" value="TreeGrafter"/>
</dbReference>
<dbReference type="InterPro" id="IPR007159">
    <property type="entry name" value="SpoVT-AbrB_dom"/>
</dbReference>
<keyword evidence="3" id="KW-0677">Repeat</keyword>
<evidence type="ECO:0000256" key="4">
    <source>
        <dbReference type="ARBA" id="ARBA00023015"/>
    </source>
</evidence>
<evidence type="ECO:0000259" key="8">
    <source>
        <dbReference type="PROSITE" id="PS51740"/>
    </source>
</evidence>
<dbReference type="CDD" id="cd16320">
    <property type="entry name" value="MraZ_N"/>
    <property type="match status" value="1"/>
</dbReference>
<dbReference type="PANTHER" id="PTHR34701">
    <property type="entry name" value="TRANSCRIPTIONAL REGULATOR MRAZ"/>
    <property type="match status" value="1"/>
</dbReference>
<dbReference type="EMBL" id="MHHS01000027">
    <property type="protein sequence ID" value="OGY36919.1"/>
    <property type="molecule type" value="Genomic_DNA"/>
</dbReference>
<dbReference type="Proteomes" id="UP000177941">
    <property type="component" value="Unassembled WGS sequence"/>
</dbReference>
<feature type="domain" description="SpoVT-AbrB" evidence="8">
    <location>
        <begin position="76"/>
        <end position="119"/>
    </location>
</feature>
<dbReference type="HAMAP" id="MF_01008">
    <property type="entry name" value="MraZ"/>
    <property type="match status" value="1"/>
</dbReference>
<dbReference type="InterPro" id="IPR035642">
    <property type="entry name" value="MraZ_N"/>
</dbReference>
<comment type="caution">
    <text evidence="9">The sequence shown here is derived from an EMBL/GenBank/DDBJ whole genome shotgun (WGS) entry which is preliminary data.</text>
</comment>
<dbReference type="SUPFAM" id="SSF89447">
    <property type="entry name" value="AbrB/MazE/MraZ-like"/>
    <property type="match status" value="1"/>
</dbReference>
<accession>A0A1G1XA80</accession>
<dbReference type="GO" id="GO:0005737">
    <property type="term" value="C:cytoplasm"/>
    <property type="evidence" value="ECO:0007669"/>
    <property type="project" value="UniProtKB-UniRule"/>
</dbReference>
<dbReference type="GO" id="GO:2000143">
    <property type="term" value="P:negative regulation of DNA-templated transcription initiation"/>
    <property type="evidence" value="ECO:0007669"/>
    <property type="project" value="TreeGrafter"/>
</dbReference>
<reference evidence="9 10" key="1">
    <citation type="journal article" date="2016" name="Nat. Commun.">
        <title>Thousands of microbial genomes shed light on interconnected biogeochemical processes in an aquifer system.</title>
        <authorList>
            <person name="Anantharaman K."/>
            <person name="Brown C.T."/>
            <person name="Hug L.A."/>
            <person name="Sharon I."/>
            <person name="Castelle C.J."/>
            <person name="Probst A.J."/>
            <person name="Thomas B.C."/>
            <person name="Singh A."/>
            <person name="Wilkins M.J."/>
            <person name="Karaoz U."/>
            <person name="Brodie E.L."/>
            <person name="Williams K.H."/>
            <person name="Hubbard S.S."/>
            <person name="Banfield J.F."/>
        </authorList>
    </citation>
    <scope>NUCLEOTIDE SEQUENCE [LARGE SCALE GENOMIC DNA]</scope>
</reference>
<dbReference type="InterPro" id="IPR020603">
    <property type="entry name" value="MraZ_dom"/>
</dbReference>
<dbReference type="PROSITE" id="PS51740">
    <property type="entry name" value="SPOVT_ABRB"/>
    <property type="match status" value="2"/>
</dbReference>
<dbReference type="NCBIfam" id="TIGR00242">
    <property type="entry name" value="division/cell wall cluster transcriptional repressor MraZ"/>
    <property type="match status" value="1"/>
</dbReference>
<dbReference type="PANTHER" id="PTHR34701:SF1">
    <property type="entry name" value="TRANSCRIPTIONAL REGULATOR MRAZ"/>
    <property type="match status" value="1"/>
</dbReference>
<comment type="subcellular location">
    <subcellularLocation>
        <location evidence="7">Cytoplasm</location>
        <location evidence="7">Nucleoid</location>
    </subcellularLocation>
</comment>
<sequence length="143" mass="16629">MFIGQYNHTIDEKGRMSIPAKYRRDLQQGVVVTRGLDHCLFVYPKSEWEVMAEKLSRLPVSQKKSRAFARLMLAGAMDADLDGQGRVMLPEYLRQYASVKKHVIVAGLYNRLEIWDEDAWREYRTKTELESDDIAESMNDLDI</sequence>
<organism evidence="9 10">
    <name type="scientific">Candidatus Andersenbacteria bacterium RIFCSPHIGHO2_12_FULL_45_11b</name>
    <dbReference type="NCBI Taxonomy" id="1797282"/>
    <lineage>
        <taxon>Bacteria</taxon>
        <taxon>Candidatus Anderseniibacteriota</taxon>
    </lineage>
</organism>
<dbReference type="CDD" id="cd16321">
    <property type="entry name" value="MraZ_C"/>
    <property type="match status" value="1"/>
</dbReference>
<keyword evidence="6 7" id="KW-0804">Transcription</keyword>
<comment type="subunit">
    <text evidence="7">Forms oligomers.</text>
</comment>
<evidence type="ECO:0000256" key="1">
    <source>
        <dbReference type="ARBA" id="ARBA00013860"/>
    </source>
</evidence>
<gene>
    <name evidence="7" type="primary">mraZ</name>
    <name evidence="9" type="ORF">A3E36_01645</name>
</gene>
<keyword evidence="9" id="KW-0131">Cell cycle</keyword>
<dbReference type="InterPro" id="IPR035644">
    <property type="entry name" value="MraZ_C"/>
</dbReference>
<dbReference type="InterPro" id="IPR003444">
    <property type="entry name" value="MraZ"/>
</dbReference>
<comment type="similarity">
    <text evidence="7">Belongs to the MraZ family.</text>
</comment>
<dbReference type="GO" id="GO:0009295">
    <property type="term" value="C:nucleoid"/>
    <property type="evidence" value="ECO:0007669"/>
    <property type="project" value="UniProtKB-SubCell"/>
</dbReference>
<keyword evidence="5 7" id="KW-0238">DNA-binding</keyword>